<feature type="chain" id="PRO_5026280654" description="Knottin scorpion toxin-like domain-containing protein" evidence="1">
    <location>
        <begin position="29"/>
        <end position="68"/>
    </location>
</feature>
<gene>
    <name evidence="2" type="ORF">E2562_028107</name>
</gene>
<evidence type="ECO:0000256" key="1">
    <source>
        <dbReference type="SAM" id="SignalP"/>
    </source>
</evidence>
<proteinExistence type="predicted"/>
<sequence>MAAKFSSVLFGVLVVVAIVALLFSSAEAGGPYYGYCLQKCIGRCDEFCKTMEYSHGGDCNSGPCCCWA</sequence>
<comment type="caution">
    <text evidence="2">The sequence shown here is derived from an EMBL/GenBank/DDBJ whole genome shotgun (WGS) entry which is preliminary data.</text>
</comment>
<evidence type="ECO:0008006" key="4">
    <source>
        <dbReference type="Google" id="ProtNLM"/>
    </source>
</evidence>
<dbReference type="Proteomes" id="UP000479710">
    <property type="component" value="Unassembled WGS sequence"/>
</dbReference>
<accession>A0A6G1C9G7</accession>
<keyword evidence="1" id="KW-0732">Signal</keyword>
<name>A0A6G1C9G7_9ORYZ</name>
<reference evidence="2 3" key="1">
    <citation type="submission" date="2019-11" db="EMBL/GenBank/DDBJ databases">
        <title>Whole genome sequence of Oryza granulata.</title>
        <authorList>
            <person name="Li W."/>
        </authorList>
    </citation>
    <scope>NUCLEOTIDE SEQUENCE [LARGE SCALE GENOMIC DNA]</scope>
    <source>
        <strain evidence="3">cv. Menghai</strain>
        <tissue evidence="2">Leaf</tissue>
    </source>
</reference>
<dbReference type="OrthoDB" id="687003at2759"/>
<feature type="signal peptide" evidence="1">
    <location>
        <begin position="1"/>
        <end position="28"/>
    </location>
</feature>
<evidence type="ECO:0000313" key="2">
    <source>
        <dbReference type="EMBL" id="KAF0896810.1"/>
    </source>
</evidence>
<protein>
    <recommendedName>
        <fullName evidence="4">Knottin scorpion toxin-like domain-containing protein</fullName>
    </recommendedName>
</protein>
<evidence type="ECO:0000313" key="3">
    <source>
        <dbReference type="Proteomes" id="UP000479710"/>
    </source>
</evidence>
<dbReference type="EMBL" id="SPHZ02000010">
    <property type="protein sequence ID" value="KAF0896810.1"/>
    <property type="molecule type" value="Genomic_DNA"/>
</dbReference>
<keyword evidence="3" id="KW-1185">Reference proteome</keyword>
<dbReference type="AlphaFoldDB" id="A0A6G1C9G7"/>
<organism evidence="2 3">
    <name type="scientific">Oryza meyeriana var. granulata</name>
    <dbReference type="NCBI Taxonomy" id="110450"/>
    <lineage>
        <taxon>Eukaryota</taxon>
        <taxon>Viridiplantae</taxon>
        <taxon>Streptophyta</taxon>
        <taxon>Embryophyta</taxon>
        <taxon>Tracheophyta</taxon>
        <taxon>Spermatophyta</taxon>
        <taxon>Magnoliopsida</taxon>
        <taxon>Liliopsida</taxon>
        <taxon>Poales</taxon>
        <taxon>Poaceae</taxon>
        <taxon>BOP clade</taxon>
        <taxon>Oryzoideae</taxon>
        <taxon>Oryzeae</taxon>
        <taxon>Oryzinae</taxon>
        <taxon>Oryza</taxon>
        <taxon>Oryza meyeriana</taxon>
    </lineage>
</organism>